<protein>
    <recommendedName>
        <fullName evidence="5">SHOCT domain-containing protein</fullName>
    </recommendedName>
</protein>
<keyword evidence="4" id="KW-1185">Reference proteome</keyword>
<evidence type="ECO:0000256" key="2">
    <source>
        <dbReference type="SAM" id="Phobius"/>
    </source>
</evidence>
<evidence type="ECO:0000256" key="1">
    <source>
        <dbReference type="SAM" id="MobiDB-lite"/>
    </source>
</evidence>
<organism evidence="3 4">
    <name type="scientific">Paractinoplanes hotanensis</name>
    <dbReference type="NCBI Taxonomy" id="2906497"/>
    <lineage>
        <taxon>Bacteria</taxon>
        <taxon>Bacillati</taxon>
        <taxon>Actinomycetota</taxon>
        <taxon>Actinomycetes</taxon>
        <taxon>Micromonosporales</taxon>
        <taxon>Micromonosporaceae</taxon>
        <taxon>Paractinoplanes</taxon>
    </lineage>
</organism>
<evidence type="ECO:0008006" key="5">
    <source>
        <dbReference type="Google" id="ProtNLM"/>
    </source>
</evidence>
<feature type="compositionally biased region" description="Pro residues" evidence="1">
    <location>
        <begin position="87"/>
        <end position="97"/>
    </location>
</feature>
<feature type="compositionally biased region" description="Basic and acidic residues" evidence="1">
    <location>
        <begin position="73"/>
        <end position="84"/>
    </location>
</feature>
<comment type="caution">
    <text evidence="3">The sequence shown here is derived from an EMBL/GenBank/DDBJ whole genome shotgun (WGS) entry which is preliminary data.</text>
</comment>
<proteinExistence type="predicted"/>
<feature type="transmembrane region" description="Helical" evidence="2">
    <location>
        <begin position="6"/>
        <end position="25"/>
    </location>
</feature>
<sequence length="97" mass="10213">MVPIAILAVISVMCILAGLFVPDLIAKVRRRPHGTVDAKPVAAPLGKPDSLEGVLVAQLVRGEITPTQYRRSVEGLAARDDDRNPLAVPPDLGPADA</sequence>
<name>A0ABT0YF22_9ACTN</name>
<dbReference type="EMBL" id="JAMQOL010000081">
    <property type="protein sequence ID" value="MCM4084651.1"/>
    <property type="molecule type" value="Genomic_DNA"/>
</dbReference>
<dbReference type="Proteomes" id="UP001523216">
    <property type="component" value="Unassembled WGS sequence"/>
</dbReference>
<evidence type="ECO:0000313" key="3">
    <source>
        <dbReference type="EMBL" id="MCM4084651.1"/>
    </source>
</evidence>
<keyword evidence="2" id="KW-1133">Transmembrane helix</keyword>
<keyword evidence="2" id="KW-0472">Membrane</keyword>
<gene>
    <name evidence="3" type="ORF">LXN57_44695</name>
</gene>
<keyword evidence="2" id="KW-0812">Transmembrane</keyword>
<evidence type="ECO:0000313" key="4">
    <source>
        <dbReference type="Proteomes" id="UP001523216"/>
    </source>
</evidence>
<accession>A0ABT0YF22</accession>
<reference evidence="3 4" key="1">
    <citation type="submission" date="2022-06" db="EMBL/GenBank/DDBJ databases">
        <title>Actinoplanes abujensis sp. nov., isolated from Nigerian arid soil.</title>
        <authorList>
            <person name="Ding P."/>
        </authorList>
    </citation>
    <scope>NUCLEOTIDE SEQUENCE [LARGE SCALE GENOMIC DNA]</scope>
    <source>
        <strain evidence="4">TRM88002</strain>
    </source>
</reference>
<feature type="region of interest" description="Disordered" evidence="1">
    <location>
        <begin position="73"/>
        <end position="97"/>
    </location>
</feature>
<dbReference type="RefSeq" id="WP_251804397.1">
    <property type="nucleotide sequence ID" value="NZ_JAMQOL010000081.1"/>
</dbReference>